<keyword evidence="1" id="KW-0677">Repeat</keyword>
<dbReference type="PANTHER" id="PTHR44943:SF8">
    <property type="entry name" value="TPR REPEAT-CONTAINING PROTEIN MJ0263"/>
    <property type="match status" value="1"/>
</dbReference>
<dbReference type="InterPro" id="IPR051685">
    <property type="entry name" value="Ycf3/AcsC/BcsC/TPR_MFPF"/>
</dbReference>
<dbReference type="KEGG" id="nmr:Nmar_0438"/>
<dbReference type="Pfam" id="PF07719">
    <property type="entry name" value="TPR_2"/>
    <property type="match status" value="1"/>
</dbReference>
<dbReference type="PANTHER" id="PTHR44943">
    <property type="entry name" value="CELLULOSE SYNTHASE OPERON PROTEIN C"/>
    <property type="match status" value="1"/>
</dbReference>
<gene>
    <name evidence="4" type="ordered locus">Nmar_0438</name>
</gene>
<dbReference type="InterPro" id="IPR011990">
    <property type="entry name" value="TPR-like_helical_dom_sf"/>
</dbReference>
<sequence>MMTETIESLLNSGQTLMNLGNPKDALVIYDKILAQDPKHIVALLKKGHILGQLARYGDAIVQYDNVLSQEKNLLALLNKGLAHHYLGQVDVALGCYEQVLKEKPNNPTTLYNKASSLIKSGRVLEGIEILSKVIELDFSFKEKAKFDIEFEGIRKLNEFKKIIS</sequence>
<dbReference type="SMART" id="SM00028">
    <property type="entry name" value="TPR"/>
    <property type="match status" value="4"/>
</dbReference>
<dbReference type="InParanoid" id="A9A5D5"/>
<organism evidence="4 5">
    <name type="scientific">Nitrosopumilus maritimus (strain SCM1)</name>
    <dbReference type="NCBI Taxonomy" id="436308"/>
    <lineage>
        <taxon>Archaea</taxon>
        <taxon>Nitrososphaerota</taxon>
        <taxon>Nitrososphaeria</taxon>
        <taxon>Nitrosopumilales</taxon>
        <taxon>Nitrosopumilaceae</taxon>
        <taxon>Nitrosopumilus</taxon>
    </lineage>
</organism>
<evidence type="ECO:0000313" key="5">
    <source>
        <dbReference type="Proteomes" id="UP000000792"/>
    </source>
</evidence>
<feature type="repeat" description="TPR" evidence="3">
    <location>
        <begin position="6"/>
        <end position="39"/>
    </location>
</feature>
<dbReference type="Pfam" id="PF13174">
    <property type="entry name" value="TPR_6"/>
    <property type="match status" value="1"/>
</dbReference>
<dbReference type="STRING" id="436308.Nmar_0438"/>
<dbReference type="SUPFAM" id="SSF48452">
    <property type="entry name" value="TPR-like"/>
    <property type="match status" value="1"/>
</dbReference>
<dbReference type="AlphaFoldDB" id="A9A5D5"/>
<dbReference type="PROSITE" id="PS50005">
    <property type="entry name" value="TPR"/>
    <property type="match status" value="2"/>
</dbReference>
<dbReference type="EMBL" id="CP000866">
    <property type="protein sequence ID" value="ABX12334.1"/>
    <property type="molecule type" value="Genomic_DNA"/>
</dbReference>
<dbReference type="Proteomes" id="UP000000792">
    <property type="component" value="Chromosome"/>
</dbReference>
<dbReference type="GeneID" id="5774689"/>
<reference evidence="4 5" key="1">
    <citation type="journal article" date="2010" name="Proc. Natl. Acad. Sci. U.S.A.">
        <title>Nitrosopumilus maritimus genome reveals unique mechanisms for nitrification and autotrophy in globally distributed marine crenarchaea.</title>
        <authorList>
            <person name="Walker C.B."/>
            <person name="de la Torre J.R."/>
            <person name="Klotz M.G."/>
            <person name="Urakawa H."/>
            <person name="Pinel N."/>
            <person name="Arp D.J."/>
            <person name="Brochier-Armanet C."/>
            <person name="Chain P.S."/>
            <person name="Chan P.P."/>
            <person name="Gollabgir A."/>
            <person name="Hemp J."/>
            <person name="Hugler M."/>
            <person name="Karr E.A."/>
            <person name="Konneke M."/>
            <person name="Shin M."/>
            <person name="Lawton T.J."/>
            <person name="Lowe T."/>
            <person name="Martens-Habbena W."/>
            <person name="Sayavedra-Soto L.A."/>
            <person name="Lang D."/>
            <person name="Sievert S.M."/>
            <person name="Rosenzweig A.C."/>
            <person name="Manning G."/>
            <person name="Stahl D.A."/>
        </authorList>
    </citation>
    <scope>NUCLEOTIDE SEQUENCE [LARGE SCALE GENOMIC DNA]</scope>
    <source>
        <strain evidence="4 5">SCM1</strain>
    </source>
</reference>
<dbReference type="Gene3D" id="1.25.40.10">
    <property type="entry name" value="Tetratricopeptide repeat domain"/>
    <property type="match status" value="1"/>
</dbReference>
<feature type="repeat" description="TPR" evidence="3">
    <location>
        <begin position="73"/>
        <end position="106"/>
    </location>
</feature>
<dbReference type="HOGENOM" id="CLU_003728_14_2_2"/>
<evidence type="ECO:0000256" key="3">
    <source>
        <dbReference type="PROSITE-ProRule" id="PRU00339"/>
    </source>
</evidence>
<evidence type="ECO:0000256" key="1">
    <source>
        <dbReference type="ARBA" id="ARBA00022737"/>
    </source>
</evidence>
<dbReference type="InterPro" id="IPR013105">
    <property type="entry name" value="TPR_2"/>
</dbReference>
<dbReference type="InterPro" id="IPR019734">
    <property type="entry name" value="TPR_rpt"/>
</dbReference>
<dbReference type="eggNOG" id="arCOG03032">
    <property type="taxonomic scope" value="Archaea"/>
</dbReference>
<dbReference type="RefSeq" id="WP_012214821.1">
    <property type="nucleotide sequence ID" value="NC_010085.1"/>
</dbReference>
<dbReference type="EnsemblBacteria" id="ABX12334">
    <property type="protein sequence ID" value="ABX12334"/>
    <property type="gene ID" value="Nmar_0438"/>
</dbReference>
<dbReference type="Pfam" id="PF13181">
    <property type="entry name" value="TPR_8"/>
    <property type="match status" value="1"/>
</dbReference>
<keyword evidence="5" id="KW-1185">Reference proteome</keyword>
<protein>
    <submittedName>
        <fullName evidence="4">Tetratricopeptide TPR_2 repeat protein</fullName>
    </submittedName>
</protein>
<accession>A9A5D5</accession>
<evidence type="ECO:0000256" key="2">
    <source>
        <dbReference type="ARBA" id="ARBA00022803"/>
    </source>
</evidence>
<proteinExistence type="predicted"/>
<keyword evidence="2 3" id="KW-0802">TPR repeat</keyword>
<dbReference type="PhylomeDB" id="A9A5D5"/>
<name>A9A5D5_NITMS</name>
<dbReference type="NCBIfam" id="NF047558">
    <property type="entry name" value="TPR_END_plus"/>
    <property type="match status" value="1"/>
</dbReference>
<evidence type="ECO:0000313" key="4">
    <source>
        <dbReference type="EMBL" id="ABX12334.1"/>
    </source>
</evidence>